<evidence type="ECO:0000313" key="1">
    <source>
        <dbReference type="EMBL" id="MFC4726367.1"/>
    </source>
</evidence>
<gene>
    <name evidence="1" type="ORF">ACFPB0_13805</name>
</gene>
<comment type="caution">
    <text evidence="1">The sequence shown here is derived from an EMBL/GenBank/DDBJ whole genome shotgun (WGS) entry which is preliminary data.</text>
</comment>
<protein>
    <submittedName>
        <fullName evidence="1">Uncharacterized protein</fullName>
    </submittedName>
</protein>
<dbReference type="Proteomes" id="UP001596024">
    <property type="component" value="Unassembled WGS sequence"/>
</dbReference>
<organism evidence="1 2">
    <name type="scientific">Glycocaulis abyssi</name>
    <dbReference type="NCBI Taxonomy" id="1433403"/>
    <lineage>
        <taxon>Bacteria</taxon>
        <taxon>Pseudomonadati</taxon>
        <taxon>Pseudomonadota</taxon>
        <taxon>Alphaproteobacteria</taxon>
        <taxon>Maricaulales</taxon>
        <taxon>Maricaulaceae</taxon>
        <taxon>Glycocaulis</taxon>
    </lineage>
</organism>
<dbReference type="RefSeq" id="WP_382437077.1">
    <property type="nucleotide sequence ID" value="NZ_JBHSGQ010000010.1"/>
</dbReference>
<evidence type="ECO:0000313" key="2">
    <source>
        <dbReference type="Proteomes" id="UP001596024"/>
    </source>
</evidence>
<proteinExistence type="predicted"/>
<accession>A0ABV9NDC5</accession>
<sequence length="146" mass="16366">MAKPSSKISVRVAIAAAHQKRHEQFLYSLSTKYNTPIYTVGSLIVTRCTSAVLENLPQNFYAPPNDSAVYVISIPRILHTHVQEIINVSITTFFYHTMHLFYTDSRIQTDVMYSLAESLETTVSELFACLHDNTPIPPGATTMSKV</sequence>
<dbReference type="EMBL" id="JBHSGQ010000010">
    <property type="protein sequence ID" value="MFC4726367.1"/>
    <property type="molecule type" value="Genomic_DNA"/>
</dbReference>
<name>A0ABV9NDC5_9PROT</name>
<reference evidence="2" key="1">
    <citation type="journal article" date="2019" name="Int. J. Syst. Evol. Microbiol.">
        <title>The Global Catalogue of Microorganisms (GCM) 10K type strain sequencing project: providing services to taxonomists for standard genome sequencing and annotation.</title>
        <authorList>
            <consortium name="The Broad Institute Genomics Platform"/>
            <consortium name="The Broad Institute Genome Sequencing Center for Infectious Disease"/>
            <person name="Wu L."/>
            <person name="Ma J."/>
        </authorList>
    </citation>
    <scope>NUCLEOTIDE SEQUENCE [LARGE SCALE GENOMIC DNA]</scope>
    <source>
        <strain evidence="2">CCUG 62981</strain>
    </source>
</reference>
<keyword evidence="2" id="KW-1185">Reference proteome</keyword>